<evidence type="ECO:0000313" key="14">
    <source>
        <dbReference type="Proteomes" id="UP000198242"/>
    </source>
</evidence>
<comment type="cofactor">
    <cofactor evidence="1">
        <name>Co(2+)</name>
        <dbReference type="ChEBI" id="CHEBI:48828"/>
    </cofactor>
</comment>
<keyword evidence="14" id="KW-1185">Reference proteome</keyword>
<dbReference type="GO" id="GO:0009089">
    <property type="term" value="P:lysine biosynthetic process via diaminopimelate"/>
    <property type="evidence" value="ECO:0007669"/>
    <property type="project" value="UniProtKB-UniPathway"/>
</dbReference>
<evidence type="ECO:0000256" key="10">
    <source>
        <dbReference type="ARBA" id="ARBA00023285"/>
    </source>
</evidence>
<organism evidence="13 14">
    <name type="scientific">Micromonospora viridifaciens</name>
    <dbReference type="NCBI Taxonomy" id="1881"/>
    <lineage>
        <taxon>Bacteria</taxon>
        <taxon>Bacillati</taxon>
        <taxon>Actinomycetota</taxon>
        <taxon>Actinomycetes</taxon>
        <taxon>Micromonosporales</taxon>
        <taxon>Micromonosporaceae</taxon>
        <taxon>Micromonospora</taxon>
    </lineage>
</organism>
<keyword evidence="9" id="KW-0862">Zinc</keyword>
<dbReference type="PROSITE" id="PS00759">
    <property type="entry name" value="ARGE_DAPE_CPG2_2"/>
    <property type="match status" value="1"/>
</dbReference>
<dbReference type="GO" id="GO:0009014">
    <property type="term" value="F:succinyl-diaminopimelate desuccinylase activity"/>
    <property type="evidence" value="ECO:0007669"/>
    <property type="project" value="UniProtKB-EC"/>
</dbReference>
<feature type="domain" description="Peptidase M20 dimerisation" evidence="12">
    <location>
        <begin position="191"/>
        <end position="297"/>
    </location>
</feature>
<protein>
    <recommendedName>
        <fullName evidence="6">Probable succinyl-diaminopimelate desuccinylase</fullName>
        <ecNumber evidence="5">3.5.1.18</ecNumber>
    </recommendedName>
</protein>
<dbReference type="Pfam" id="PF07687">
    <property type="entry name" value="M20_dimer"/>
    <property type="match status" value="1"/>
</dbReference>
<evidence type="ECO:0000256" key="4">
    <source>
        <dbReference type="ARBA" id="ARBA00006247"/>
    </source>
</evidence>
<dbReference type="EC" id="3.5.1.18" evidence="5"/>
<comment type="pathway">
    <text evidence="3">Amino-acid biosynthesis; L-lysine biosynthesis via DAP pathway; LL-2,6-diaminopimelate from (S)-tetrahydrodipicolinate (succinylase route): step 3/3.</text>
</comment>
<dbReference type="Gene3D" id="3.40.630.10">
    <property type="entry name" value="Zn peptidases"/>
    <property type="match status" value="2"/>
</dbReference>
<comment type="similarity">
    <text evidence="4">Belongs to the peptidase M20A family.</text>
</comment>
<evidence type="ECO:0000256" key="9">
    <source>
        <dbReference type="ARBA" id="ARBA00022833"/>
    </source>
</evidence>
<keyword evidence="8" id="KW-0378">Hydrolase</keyword>
<evidence type="ECO:0000256" key="7">
    <source>
        <dbReference type="ARBA" id="ARBA00022723"/>
    </source>
</evidence>
<evidence type="ECO:0000313" key="13">
    <source>
        <dbReference type="EMBL" id="SCF16895.1"/>
    </source>
</evidence>
<comment type="cofactor">
    <cofactor evidence="2">
        <name>Zn(2+)</name>
        <dbReference type="ChEBI" id="CHEBI:29105"/>
    </cofactor>
</comment>
<dbReference type="InterPro" id="IPR050072">
    <property type="entry name" value="Peptidase_M20A"/>
</dbReference>
<evidence type="ECO:0000256" key="6">
    <source>
        <dbReference type="ARBA" id="ARBA00016853"/>
    </source>
</evidence>
<keyword evidence="7" id="KW-0479">Metal-binding</keyword>
<evidence type="ECO:0000256" key="1">
    <source>
        <dbReference type="ARBA" id="ARBA00001941"/>
    </source>
</evidence>
<comment type="catalytic activity">
    <reaction evidence="11">
        <text>N-succinyl-(2S,6S)-2,6-diaminopimelate + H2O = (2S,6S)-2,6-diaminopimelate + succinate</text>
        <dbReference type="Rhea" id="RHEA:22608"/>
        <dbReference type="ChEBI" id="CHEBI:15377"/>
        <dbReference type="ChEBI" id="CHEBI:30031"/>
        <dbReference type="ChEBI" id="CHEBI:57609"/>
        <dbReference type="ChEBI" id="CHEBI:58087"/>
        <dbReference type="EC" id="3.5.1.18"/>
    </reaction>
</comment>
<dbReference type="GO" id="GO:0046872">
    <property type="term" value="F:metal ion binding"/>
    <property type="evidence" value="ECO:0007669"/>
    <property type="project" value="UniProtKB-KW"/>
</dbReference>
<gene>
    <name evidence="13" type="ORF">GA0074695_3946</name>
</gene>
<evidence type="ECO:0000256" key="8">
    <source>
        <dbReference type="ARBA" id="ARBA00022801"/>
    </source>
</evidence>
<dbReference type="UniPathway" id="UPA00034">
    <property type="reaction ID" value="UER00021"/>
</dbReference>
<dbReference type="PANTHER" id="PTHR43808">
    <property type="entry name" value="ACETYLORNITHINE DEACETYLASE"/>
    <property type="match status" value="1"/>
</dbReference>
<dbReference type="InterPro" id="IPR002933">
    <property type="entry name" value="Peptidase_M20"/>
</dbReference>
<keyword evidence="10" id="KW-0170">Cobalt</keyword>
<dbReference type="CDD" id="cd08659">
    <property type="entry name" value="M20_ArgE_DapE-like"/>
    <property type="match status" value="1"/>
</dbReference>
<dbReference type="SUPFAM" id="SSF53187">
    <property type="entry name" value="Zn-dependent exopeptidases"/>
    <property type="match status" value="1"/>
</dbReference>
<dbReference type="PROSITE" id="PS00758">
    <property type="entry name" value="ARGE_DAPE_CPG2_1"/>
    <property type="match status" value="1"/>
</dbReference>
<dbReference type="Pfam" id="PF01546">
    <property type="entry name" value="Peptidase_M20"/>
    <property type="match status" value="1"/>
</dbReference>
<dbReference type="AlphaFoldDB" id="A0A1C4Y851"/>
<reference evidence="14" key="1">
    <citation type="submission" date="2016-06" db="EMBL/GenBank/DDBJ databases">
        <authorList>
            <person name="Varghese N."/>
            <person name="Submissions Spin"/>
        </authorList>
    </citation>
    <scope>NUCLEOTIDE SEQUENCE [LARGE SCALE GENOMIC DNA]</scope>
    <source>
        <strain evidence="14">DSM 43909</strain>
    </source>
</reference>
<dbReference type="NCBIfam" id="TIGR01910">
    <property type="entry name" value="DapE-ArgE"/>
    <property type="match status" value="1"/>
</dbReference>
<dbReference type="EMBL" id="LT607411">
    <property type="protein sequence ID" value="SCF16895.1"/>
    <property type="molecule type" value="Genomic_DNA"/>
</dbReference>
<dbReference type="InterPro" id="IPR011650">
    <property type="entry name" value="Peptidase_M20_dimer"/>
</dbReference>
<evidence type="ECO:0000256" key="3">
    <source>
        <dbReference type="ARBA" id="ARBA00005130"/>
    </source>
</evidence>
<dbReference type="OrthoDB" id="7055905at2"/>
<accession>A0A1C4Y851</accession>
<dbReference type="RefSeq" id="WP_089007562.1">
    <property type="nucleotide sequence ID" value="NZ_LT607411.1"/>
</dbReference>
<evidence type="ECO:0000256" key="2">
    <source>
        <dbReference type="ARBA" id="ARBA00001947"/>
    </source>
</evidence>
<dbReference type="InterPro" id="IPR036264">
    <property type="entry name" value="Bact_exopeptidase_dim_dom"/>
</dbReference>
<dbReference type="Gene3D" id="3.30.70.360">
    <property type="match status" value="1"/>
</dbReference>
<dbReference type="InterPro" id="IPR001261">
    <property type="entry name" value="ArgE/DapE_CS"/>
</dbReference>
<sequence>MSVSSQVDTIHIDEEAVVAFTQALVRIPSVNDPANGRSEQPAAELVAAKMREFGWEPHISEAAPGRPNVVAVVDGGGGAGPTLMFEGHTDVVTEGALDTWTVDPYGAEIRDGRLYGRGSADMKAGVAAMLYAVRALQLAGPFPGRIKVCALADEEGLMLGVHHFVDSGLAADVDAAIVCEPEAGEICPVSKGAIRFRVDFHGRMAHGAMPQHARNPIRTAGAFVLALTELERELHSRHGVHPHLGLPYITPTVATAGDLDQINVIPAYATVAIDVRTVPGVDHPSLIERVRAIAAALGTDDEVRAEVAVLVDRPPVDTPVDAPVVVALAEAHTAVTGEEPTYGGVPGTTDGTILTARGGVPSVVYGPGGKWIAHQADEYVELAEIAQCTRVYAEAARRFLHAPHLAGTR</sequence>
<dbReference type="Proteomes" id="UP000198242">
    <property type="component" value="Chromosome I"/>
</dbReference>
<proteinExistence type="inferred from homology"/>
<dbReference type="SUPFAM" id="SSF55031">
    <property type="entry name" value="Bacterial exopeptidase dimerisation domain"/>
    <property type="match status" value="1"/>
</dbReference>
<evidence type="ECO:0000256" key="11">
    <source>
        <dbReference type="ARBA" id="ARBA00051301"/>
    </source>
</evidence>
<evidence type="ECO:0000256" key="5">
    <source>
        <dbReference type="ARBA" id="ARBA00011921"/>
    </source>
</evidence>
<name>A0A1C4Y851_MICVI</name>
<dbReference type="InterPro" id="IPR010182">
    <property type="entry name" value="ArgE/DapE"/>
</dbReference>
<evidence type="ECO:0000259" key="12">
    <source>
        <dbReference type="Pfam" id="PF07687"/>
    </source>
</evidence>